<protein>
    <submittedName>
        <fullName evidence="1">Uncharacterized protein</fullName>
    </submittedName>
</protein>
<proteinExistence type="predicted"/>
<name>A0A9D1U0H2_9STAP</name>
<dbReference type="AlphaFoldDB" id="A0A9D1U0H2"/>
<evidence type="ECO:0000313" key="2">
    <source>
        <dbReference type="Proteomes" id="UP000823989"/>
    </source>
</evidence>
<organism evidence="1 2">
    <name type="scientific">Candidatus Salinicoccus stercoripullorum</name>
    <dbReference type="NCBI Taxonomy" id="2838756"/>
    <lineage>
        <taxon>Bacteria</taxon>
        <taxon>Bacillati</taxon>
        <taxon>Bacillota</taxon>
        <taxon>Bacilli</taxon>
        <taxon>Bacillales</taxon>
        <taxon>Staphylococcaceae</taxon>
        <taxon>Salinicoccus</taxon>
    </lineage>
</organism>
<dbReference type="EMBL" id="DXHR01000011">
    <property type="protein sequence ID" value="HIW12274.1"/>
    <property type="molecule type" value="Genomic_DNA"/>
</dbReference>
<comment type="caution">
    <text evidence="1">The sequence shown here is derived from an EMBL/GenBank/DDBJ whole genome shotgun (WGS) entry which is preliminary data.</text>
</comment>
<reference evidence="1" key="1">
    <citation type="journal article" date="2021" name="PeerJ">
        <title>Extensive microbial diversity within the chicken gut microbiome revealed by metagenomics and culture.</title>
        <authorList>
            <person name="Gilroy R."/>
            <person name="Ravi A."/>
            <person name="Getino M."/>
            <person name="Pursley I."/>
            <person name="Horton D.L."/>
            <person name="Alikhan N.F."/>
            <person name="Baker D."/>
            <person name="Gharbi K."/>
            <person name="Hall N."/>
            <person name="Watson M."/>
            <person name="Adriaenssens E.M."/>
            <person name="Foster-Nyarko E."/>
            <person name="Jarju S."/>
            <person name="Secka A."/>
            <person name="Antonio M."/>
            <person name="Oren A."/>
            <person name="Chaudhuri R.R."/>
            <person name="La Ragione R."/>
            <person name="Hildebrand F."/>
            <person name="Pallen M.J."/>
        </authorList>
    </citation>
    <scope>NUCLEOTIDE SEQUENCE</scope>
    <source>
        <strain evidence="1">ChiHjej13B12-752</strain>
    </source>
</reference>
<accession>A0A9D1U0H2</accession>
<evidence type="ECO:0000313" key="1">
    <source>
        <dbReference type="EMBL" id="HIW12274.1"/>
    </source>
</evidence>
<dbReference type="Proteomes" id="UP000823989">
    <property type="component" value="Unassembled WGS sequence"/>
</dbReference>
<sequence length="115" mass="12654">METIKTANGIVIEYPAGCGNAPRKFFLVEAVAAVLEKDEMFLNEAVMEETQLPDIPAGIDKIVMHSIITHGKEAAMECILHFEDGTLLETGIFITFKSAGKNVVRRVNTFRKAAE</sequence>
<reference evidence="1" key="2">
    <citation type="submission" date="2021-04" db="EMBL/GenBank/DDBJ databases">
        <authorList>
            <person name="Gilroy R."/>
        </authorList>
    </citation>
    <scope>NUCLEOTIDE SEQUENCE</scope>
    <source>
        <strain evidence="1">ChiHjej13B12-752</strain>
    </source>
</reference>
<gene>
    <name evidence="1" type="ORF">H9891_03845</name>
</gene>